<organism evidence="1 2">
    <name type="scientific">Racocetra persica</name>
    <dbReference type="NCBI Taxonomy" id="160502"/>
    <lineage>
        <taxon>Eukaryota</taxon>
        <taxon>Fungi</taxon>
        <taxon>Fungi incertae sedis</taxon>
        <taxon>Mucoromycota</taxon>
        <taxon>Glomeromycotina</taxon>
        <taxon>Glomeromycetes</taxon>
        <taxon>Diversisporales</taxon>
        <taxon>Gigasporaceae</taxon>
        <taxon>Racocetra</taxon>
    </lineage>
</organism>
<reference evidence="1" key="1">
    <citation type="submission" date="2021-06" db="EMBL/GenBank/DDBJ databases">
        <authorList>
            <person name="Kallberg Y."/>
            <person name="Tangrot J."/>
            <person name="Rosling A."/>
        </authorList>
    </citation>
    <scope>NUCLEOTIDE SEQUENCE</scope>
    <source>
        <strain evidence="1">MA461A</strain>
    </source>
</reference>
<protein>
    <submittedName>
        <fullName evidence="1">25366_t:CDS:1</fullName>
    </submittedName>
</protein>
<sequence length="117" mass="12968">LLNLATTSQQSKSNMNRTTNKALNPANTNSAPTTKVSNNIPKKEDVMATYPEPEKTNVPNLTALTMQEKIQTTNTKSDDINEARPTDKRSINWMMPSMQEKILTNEKSTEQGEATIG</sequence>
<gene>
    <name evidence="1" type="ORF">RPERSI_LOCUS12364</name>
</gene>
<name>A0ACA9Q0Z2_9GLOM</name>
<feature type="non-terminal residue" evidence="1">
    <location>
        <position position="1"/>
    </location>
</feature>
<evidence type="ECO:0000313" key="1">
    <source>
        <dbReference type="EMBL" id="CAG8733101.1"/>
    </source>
</evidence>
<proteinExistence type="predicted"/>
<comment type="caution">
    <text evidence="1">The sequence shown here is derived from an EMBL/GenBank/DDBJ whole genome shotgun (WGS) entry which is preliminary data.</text>
</comment>
<dbReference type="Proteomes" id="UP000789920">
    <property type="component" value="Unassembled WGS sequence"/>
</dbReference>
<dbReference type="EMBL" id="CAJVQC010026410">
    <property type="protein sequence ID" value="CAG8733101.1"/>
    <property type="molecule type" value="Genomic_DNA"/>
</dbReference>
<evidence type="ECO:0000313" key="2">
    <source>
        <dbReference type="Proteomes" id="UP000789920"/>
    </source>
</evidence>
<accession>A0ACA9Q0Z2</accession>
<keyword evidence="2" id="KW-1185">Reference proteome</keyword>